<dbReference type="EMBL" id="CP002214">
    <property type="protein sequence ID" value="ADO59516.1"/>
    <property type="molecule type" value="Genomic_DNA"/>
</dbReference>
<keyword evidence="1" id="KW-1133">Transmembrane helix</keyword>
<proteinExistence type="predicted"/>
<dbReference type="KEGG" id="ppm:PPSC2_27515"/>
<dbReference type="PATRIC" id="fig|886882.15.peg.5824"/>
<dbReference type="HOGENOM" id="CLU_2396879_0_0_9"/>
<sequence length="93" mass="10563">MLKKVLISLHALLAWFLGDGLAHTGVLFHALILTYILKHSIIDEFMVGSLTFQEALSRGGSILGTWFVLFLVIVCLYYLFEYLLSTLEKVEEK</sequence>
<dbReference type="Proteomes" id="UP000006868">
    <property type="component" value="Plasmid pSC2"/>
</dbReference>
<gene>
    <name evidence="2" type="ORF">PPSC2_27515</name>
</gene>
<keyword evidence="1" id="KW-0472">Membrane</keyword>
<evidence type="ECO:0000313" key="3">
    <source>
        <dbReference type="Proteomes" id="UP000006868"/>
    </source>
</evidence>
<organism evidence="2 3">
    <name type="scientific">Paenibacillus polymyxa (strain SC2)</name>
    <name type="common">Bacillus polymyxa</name>
    <dbReference type="NCBI Taxonomy" id="886882"/>
    <lineage>
        <taxon>Bacteria</taxon>
        <taxon>Bacillati</taxon>
        <taxon>Bacillota</taxon>
        <taxon>Bacilli</taxon>
        <taxon>Bacillales</taxon>
        <taxon>Paenibacillaceae</taxon>
        <taxon>Paenibacillus</taxon>
    </lineage>
</organism>
<evidence type="ECO:0000256" key="1">
    <source>
        <dbReference type="SAM" id="Phobius"/>
    </source>
</evidence>
<evidence type="ECO:0000313" key="2">
    <source>
        <dbReference type="EMBL" id="ADO59516.1"/>
    </source>
</evidence>
<accession>E3EKR5</accession>
<keyword evidence="2" id="KW-0614">Plasmid</keyword>
<protein>
    <submittedName>
        <fullName evidence="2">Uncharacterized protein</fullName>
    </submittedName>
</protein>
<feature type="transmembrane region" description="Helical" evidence="1">
    <location>
        <begin position="62"/>
        <end position="80"/>
    </location>
</feature>
<geneLocation type="plasmid" evidence="2 3">
    <name>pSC2</name>
</geneLocation>
<name>E3EKR5_PAEPS</name>
<keyword evidence="1" id="KW-0812">Transmembrane</keyword>
<dbReference type="AlphaFoldDB" id="E3EKR5"/>
<reference evidence="2 3" key="1">
    <citation type="journal article" date="2011" name="J. Bacteriol.">
        <title>Complete genome sequence of Paenibacillus polymyxa SC2, a strain of plant growth-promoting Rhizobacterium with broad-spectrum antimicrobial activity.</title>
        <authorList>
            <person name="Ma M."/>
            <person name="Wang C."/>
            <person name="Ding Y."/>
            <person name="Li L."/>
            <person name="Shen D."/>
            <person name="Jiang X."/>
            <person name="Guan D."/>
            <person name="Cao F."/>
            <person name="Chen H."/>
            <person name="Feng R."/>
            <person name="Wang X."/>
            <person name="Ge Y."/>
            <person name="Yao L."/>
            <person name="Bing X."/>
            <person name="Yang X."/>
            <person name="Li J."/>
            <person name="Du B."/>
        </authorList>
    </citation>
    <scope>NUCLEOTIDE SEQUENCE [LARGE SCALE GENOMIC DNA]</scope>
    <source>
        <strain evidence="2 3">SC2</strain>
        <plasmid evidence="3">pSC2</plasmid>
    </source>
</reference>
<dbReference type="RefSeq" id="WP_013385930.1">
    <property type="nucleotide sequence ID" value="NC_014628.2"/>
</dbReference>